<organism evidence="4 5">
    <name type="scientific">Oscillatoria acuminata PCC 6304</name>
    <dbReference type="NCBI Taxonomy" id="56110"/>
    <lineage>
        <taxon>Bacteria</taxon>
        <taxon>Bacillati</taxon>
        <taxon>Cyanobacteriota</taxon>
        <taxon>Cyanophyceae</taxon>
        <taxon>Oscillatoriophycideae</taxon>
        <taxon>Oscillatoriales</taxon>
        <taxon>Oscillatoriaceae</taxon>
        <taxon>Oscillatoria</taxon>
    </lineage>
</organism>
<sequence>MWFHSQSKLLRSQIVTMKPNLLGSGLLTAAACLCLEMPVLAATGAYPELDSKFGVNATAEIAQTPENTYQAWGNECSNLVEQERFSEAIAACDRAVTLKPDYSLGLTNRCVALLQLDRYQDAVESCRRALTGDGNWGDRTEASGWLNFGGSLILFAGEKPNPNEAIPLLQQALLAFDKSLEIEPANSNTRQLRNELERLIQDLT</sequence>
<dbReference type="InParanoid" id="K9TGI3"/>
<keyword evidence="1" id="KW-0677">Repeat</keyword>
<feature type="chain" id="PRO_5003936684" evidence="3">
    <location>
        <begin position="42"/>
        <end position="204"/>
    </location>
</feature>
<dbReference type="KEGG" id="oac:Oscil6304_2344"/>
<name>K9TGI3_9CYAN</name>
<evidence type="ECO:0000256" key="3">
    <source>
        <dbReference type="SAM" id="SignalP"/>
    </source>
</evidence>
<protein>
    <submittedName>
        <fullName evidence="4">Tetratricopeptide repeat protein</fullName>
    </submittedName>
</protein>
<dbReference type="SMART" id="SM00028">
    <property type="entry name" value="TPR"/>
    <property type="match status" value="2"/>
</dbReference>
<dbReference type="AlphaFoldDB" id="K9TGI3"/>
<proteinExistence type="predicted"/>
<evidence type="ECO:0000256" key="2">
    <source>
        <dbReference type="ARBA" id="ARBA00022803"/>
    </source>
</evidence>
<evidence type="ECO:0000313" key="5">
    <source>
        <dbReference type="Proteomes" id="UP000010367"/>
    </source>
</evidence>
<evidence type="ECO:0000313" key="4">
    <source>
        <dbReference type="EMBL" id="AFY81972.1"/>
    </source>
</evidence>
<dbReference type="PANTHER" id="PTHR22904:SF523">
    <property type="entry name" value="STRESS-INDUCED-PHOSPHOPROTEIN 1"/>
    <property type="match status" value="1"/>
</dbReference>
<dbReference type="EMBL" id="CP003607">
    <property type="protein sequence ID" value="AFY81972.1"/>
    <property type="molecule type" value="Genomic_DNA"/>
</dbReference>
<evidence type="ECO:0000256" key="1">
    <source>
        <dbReference type="ARBA" id="ARBA00022737"/>
    </source>
</evidence>
<keyword evidence="5" id="KW-1185">Reference proteome</keyword>
<dbReference type="Proteomes" id="UP000010367">
    <property type="component" value="Chromosome"/>
</dbReference>
<dbReference type="STRING" id="56110.Oscil6304_2344"/>
<dbReference type="InterPro" id="IPR019734">
    <property type="entry name" value="TPR_rpt"/>
</dbReference>
<dbReference type="InterPro" id="IPR011990">
    <property type="entry name" value="TPR-like_helical_dom_sf"/>
</dbReference>
<accession>K9TGI3</accession>
<dbReference type="eggNOG" id="COG0457">
    <property type="taxonomic scope" value="Bacteria"/>
</dbReference>
<reference evidence="4 5" key="1">
    <citation type="submission" date="2012-06" db="EMBL/GenBank/DDBJ databases">
        <title>Finished chromosome of genome of Oscillatoria acuminata PCC 6304.</title>
        <authorList>
            <consortium name="US DOE Joint Genome Institute"/>
            <person name="Gugger M."/>
            <person name="Coursin T."/>
            <person name="Rippka R."/>
            <person name="Tandeau De Marsac N."/>
            <person name="Huntemann M."/>
            <person name="Wei C.-L."/>
            <person name="Han J."/>
            <person name="Detter J.C."/>
            <person name="Han C."/>
            <person name="Tapia R."/>
            <person name="Davenport K."/>
            <person name="Daligault H."/>
            <person name="Erkkila T."/>
            <person name="Gu W."/>
            <person name="Munk A.C.C."/>
            <person name="Teshima H."/>
            <person name="Xu Y."/>
            <person name="Chain P."/>
            <person name="Chen A."/>
            <person name="Krypides N."/>
            <person name="Mavromatis K."/>
            <person name="Markowitz V."/>
            <person name="Szeto E."/>
            <person name="Ivanova N."/>
            <person name="Mikhailova N."/>
            <person name="Ovchinnikova G."/>
            <person name="Pagani I."/>
            <person name="Pati A."/>
            <person name="Goodwin L."/>
            <person name="Peters L."/>
            <person name="Pitluck S."/>
            <person name="Woyke T."/>
            <person name="Kerfeld C."/>
        </authorList>
    </citation>
    <scope>NUCLEOTIDE SEQUENCE [LARGE SCALE GENOMIC DNA]</scope>
    <source>
        <strain evidence="4 5">PCC 6304</strain>
    </source>
</reference>
<keyword evidence="2" id="KW-0802">TPR repeat</keyword>
<dbReference type="Gene3D" id="1.25.40.10">
    <property type="entry name" value="Tetratricopeptide repeat domain"/>
    <property type="match status" value="1"/>
</dbReference>
<keyword evidence="3" id="KW-0732">Signal</keyword>
<gene>
    <name evidence="4" type="ORF">Oscil6304_2344</name>
</gene>
<dbReference type="PANTHER" id="PTHR22904">
    <property type="entry name" value="TPR REPEAT CONTAINING PROTEIN"/>
    <property type="match status" value="1"/>
</dbReference>
<dbReference type="SUPFAM" id="SSF48452">
    <property type="entry name" value="TPR-like"/>
    <property type="match status" value="1"/>
</dbReference>
<dbReference type="GO" id="GO:0051879">
    <property type="term" value="F:Hsp90 protein binding"/>
    <property type="evidence" value="ECO:0007669"/>
    <property type="project" value="TreeGrafter"/>
</dbReference>
<dbReference type="HOGENOM" id="CLU_1342150_0_0_3"/>
<feature type="signal peptide" evidence="3">
    <location>
        <begin position="1"/>
        <end position="41"/>
    </location>
</feature>